<keyword evidence="19" id="KW-1185">Reference proteome</keyword>
<dbReference type="GO" id="GO:0006020">
    <property type="term" value="P:inositol metabolic process"/>
    <property type="evidence" value="ECO:0007669"/>
    <property type="project" value="TreeGrafter"/>
</dbReference>
<feature type="region of interest" description="Disordered" evidence="15">
    <location>
        <begin position="338"/>
        <end position="358"/>
    </location>
</feature>
<evidence type="ECO:0000256" key="1">
    <source>
        <dbReference type="ARBA" id="ARBA00004245"/>
    </source>
</evidence>
<dbReference type="FunFam" id="3.40.50.11950:FF:000002">
    <property type="entry name" value="Inositol hexakisphosphate and diphosphoinositol-pentakisphosphate kinase"/>
    <property type="match status" value="1"/>
</dbReference>
<dbReference type="Pfam" id="PF08443">
    <property type="entry name" value="RimK"/>
    <property type="match status" value="1"/>
</dbReference>
<dbReference type="GO" id="GO:0005856">
    <property type="term" value="C:cytoskeleton"/>
    <property type="evidence" value="ECO:0007669"/>
    <property type="project" value="UniProtKB-SubCell"/>
</dbReference>
<name>A0A316UTE8_9BASI</name>
<organism evidence="18 19">
    <name type="scientific">Jaminaea rosea</name>
    <dbReference type="NCBI Taxonomy" id="1569628"/>
    <lineage>
        <taxon>Eukaryota</taxon>
        <taxon>Fungi</taxon>
        <taxon>Dikarya</taxon>
        <taxon>Basidiomycota</taxon>
        <taxon>Ustilaginomycotina</taxon>
        <taxon>Exobasidiomycetes</taxon>
        <taxon>Microstromatales</taxon>
        <taxon>Microstromatales incertae sedis</taxon>
        <taxon>Jaminaea</taxon>
    </lineage>
</organism>
<dbReference type="Pfam" id="PF00328">
    <property type="entry name" value="His_Phos_2"/>
    <property type="match status" value="1"/>
</dbReference>
<dbReference type="OrthoDB" id="18042at2759"/>
<feature type="compositionally biased region" description="Polar residues" evidence="15">
    <location>
        <begin position="338"/>
        <end position="349"/>
    </location>
</feature>
<evidence type="ECO:0000256" key="5">
    <source>
        <dbReference type="ARBA" id="ARBA00022553"/>
    </source>
</evidence>
<evidence type="ECO:0000259" key="16">
    <source>
        <dbReference type="Pfam" id="PF08443"/>
    </source>
</evidence>
<evidence type="ECO:0000256" key="9">
    <source>
        <dbReference type="ARBA" id="ARBA00022840"/>
    </source>
</evidence>
<accession>A0A316UTE8</accession>
<evidence type="ECO:0000256" key="8">
    <source>
        <dbReference type="ARBA" id="ARBA00022777"/>
    </source>
</evidence>
<dbReference type="GO" id="GO:0032958">
    <property type="term" value="P:inositol phosphate biosynthetic process"/>
    <property type="evidence" value="ECO:0007669"/>
    <property type="project" value="TreeGrafter"/>
</dbReference>
<feature type="compositionally biased region" description="Low complexity" evidence="15">
    <location>
        <begin position="833"/>
        <end position="843"/>
    </location>
</feature>
<reference evidence="18 19" key="1">
    <citation type="journal article" date="2018" name="Mol. Biol. Evol.">
        <title>Broad Genomic Sampling Reveals a Smut Pathogenic Ancestry of the Fungal Clade Ustilaginomycotina.</title>
        <authorList>
            <person name="Kijpornyongpan T."/>
            <person name="Mondo S.J."/>
            <person name="Barry K."/>
            <person name="Sandor L."/>
            <person name="Lee J."/>
            <person name="Lipzen A."/>
            <person name="Pangilinan J."/>
            <person name="LaButti K."/>
            <person name="Hainaut M."/>
            <person name="Henrissat B."/>
            <person name="Grigoriev I.V."/>
            <person name="Spatafora J.W."/>
            <person name="Aime M.C."/>
        </authorList>
    </citation>
    <scope>NUCLEOTIDE SEQUENCE [LARGE SCALE GENOMIC DNA]</scope>
    <source>
        <strain evidence="18 19">MCA 5214</strain>
    </source>
</reference>
<dbReference type="GO" id="GO:0033857">
    <property type="term" value="F:5-diphosphoinositol pentakisphosphate 1-kinase activity"/>
    <property type="evidence" value="ECO:0007669"/>
    <property type="project" value="TreeGrafter"/>
</dbReference>
<dbReference type="SUPFAM" id="SSF53254">
    <property type="entry name" value="Phosphoglycerate mutase-like"/>
    <property type="match status" value="1"/>
</dbReference>
<dbReference type="FunFam" id="3.30.470.20:FF:000036">
    <property type="entry name" value="Inositol hexakisphosphate and diphosphoinositol-pentakisphosphate kinase"/>
    <property type="match status" value="1"/>
</dbReference>
<keyword evidence="7 14" id="KW-0547">Nucleotide-binding</keyword>
<keyword evidence="8 14" id="KW-0418">Kinase</keyword>
<evidence type="ECO:0000256" key="15">
    <source>
        <dbReference type="SAM" id="MobiDB-lite"/>
    </source>
</evidence>
<evidence type="ECO:0000313" key="19">
    <source>
        <dbReference type="Proteomes" id="UP000245884"/>
    </source>
</evidence>
<feature type="compositionally biased region" description="Low complexity" evidence="15">
    <location>
        <begin position="796"/>
        <end position="806"/>
    </location>
</feature>
<dbReference type="EMBL" id="KZ819665">
    <property type="protein sequence ID" value="PWN28532.1"/>
    <property type="molecule type" value="Genomic_DNA"/>
</dbReference>
<dbReference type="Gene3D" id="3.40.50.11950">
    <property type="match status" value="1"/>
</dbReference>
<evidence type="ECO:0000256" key="7">
    <source>
        <dbReference type="ARBA" id="ARBA00022741"/>
    </source>
</evidence>
<feature type="domain" description="VIP1 N-terminal" evidence="17">
    <location>
        <begin position="4"/>
        <end position="95"/>
    </location>
</feature>
<comment type="similarity">
    <text evidence="2 14">Belongs to the histidine acid phosphatase family. VIP1 subfamily.</text>
</comment>
<evidence type="ECO:0000256" key="11">
    <source>
        <dbReference type="ARBA" id="ARBA00033696"/>
    </source>
</evidence>
<dbReference type="Gene3D" id="3.30.470.20">
    <property type="entry name" value="ATP-grasp fold, B domain"/>
    <property type="match status" value="1"/>
</dbReference>
<dbReference type="GO" id="GO:0052843">
    <property type="term" value="F:inositol-1-diphosphate-2,3,4,5,6-pentakisphosphate diphosphatase activity"/>
    <property type="evidence" value="ECO:0007669"/>
    <property type="project" value="UniProtKB-ARBA"/>
</dbReference>
<dbReference type="GeneID" id="37030950"/>
<dbReference type="SUPFAM" id="SSF56059">
    <property type="entry name" value="Glutathione synthetase ATP-binding domain-like"/>
    <property type="match status" value="1"/>
</dbReference>
<dbReference type="InterPro" id="IPR029033">
    <property type="entry name" value="His_PPase_superfam"/>
</dbReference>
<dbReference type="InterPro" id="IPR040557">
    <property type="entry name" value="VIP1_N"/>
</dbReference>
<dbReference type="Pfam" id="PF18086">
    <property type="entry name" value="PPIP5K2_N"/>
    <property type="match status" value="1"/>
</dbReference>
<keyword evidence="10" id="KW-0206">Cytoskeleton</keyword>
<comment type="subcellular location">
    <subcellularLocation>
        <location evidence="1 14">Cytoplasm</location>
        <location evidence="1 14">Cytoskeleton</location>
    </subcellularLocation>
</comment>
<dbReference type="GO" id="GO:0005829">
    <property type="term" value="C:cytosol"/>
    <property type="evidence" value="ECO:0007669"/>
    <property type="project" value="TreeGrafter"/>
</dbReference>
<dbReference type="AlphaFoldDB" id="A0A316UTE8"/>
<comment type="catalytic activity">
    <reaction evidence="12">
        <text>1D-myo-inositol hexakisphosphate + ATP = 1-diphospho-1D-myo-inositol 2,3,4,5,6-pentakisphosphate + ADP</text>
        <dbReference type="Rhea" id="RHEA:37459"/>
        <dbReference type="ChEBI" id="CHEBI:30616"/>
        <dbReference type="ChEBI" id="CHEBI:58130"/>
        <dbReference type="ChEBI" id="CHEBI:74946"/>
        <dbReference type="ChEBI" id="CHEBI:456216"/>
        <dbReference type="EC" id="2.7.4.24"/>
    </reaction>
    <physiologicalReaction direction="left-to-right" evidence="12">
        <dbReference type="Rhea" id="RHEA:37460"/>
    </physiologicalReaction>
</comment>
<feature type="domain" description="ATP-grasp fold RimK-type" evidence="16">
    <location>
        <begin position="218"/>
        <end position="311"/>
    </location>
</feature>
<evidence type="ECO:0000256" key="14">
    <source>
        <dbReference type="RuleBase" id="RU365032"/>
    </source>
</evidence>
<keyword evidence="4 14" id="KW-0963">Cytoplasm</keyword>
<evidence type="ECO:0000256" key="2">
    <source>
        <dbReference type="ARBA" id="ARBA00005609"/>
    </source>
</evidence>
<dbReference type="InterPro" id="IPR013651">
    <property type="entry name" value="ATP-grasp_RimK-type"/>
</dbReference>
<sequence>MEPITLGVCALDRKARSKPMQNILNRILANRDLDVSIVNFGDKVILDEPADSWPVVDVLISFFSSGFPLDKAISYVELRKPVCVNDLALQKILWDRRAVLAILDAAQVPTPFRIEVDRDGGPGIEPSIGLDLKKRLGVDLLSKRPIKDCYLKDEDTLVVGDQEIRKPYVEKPVSGEDHNIHIYFPRSMGGGGRRLFRKVGNKSSEFDPNLMEPRKEGSYIYEEFVSVDNAEDVKVYTIGPYFVHAETRKSPVVDGLVKRNPDGKEIRYITKLSEAEVKMATSISKALKQNICGFDLLRVGDKSYVIDVNGWSFVKGNDYYYDKCAEILSKFCKANTPRRSLSASGASTPRTDREQGQSSWNLKATVTVFRHGDRTPKQKLKRSFKAKDSWTAPLIELLQGRKEEIILRQQLDLVSTAAAKARDLKGDGVEDLDLVIDVIQRKKDMPGTKVQMKPAFKEGQLDKMTLIVKWGGEFSHAARHQARDYGQNMRRDMMIMCPKALKNCTIYTSSERRVTASAEIFAGAFLDDPEDPDQNPHQLVIRKDLLDDSNAAKDDMDAVKKKLKASLKIDGPDSEVRPDNWPEDMAPPAQLAREIGSILGELSKVMAANFQRLDVDKLQTRWCTHETPKLFRERWDKLFADYEEEPNDPSRTSELADMLSHDGLHNRAFLQAIFSDPSAPDGEHLAKLGELYRRSCALFQYVCPREYGIEPQEKERIGLLTSMPLMRNIIADLERAEEGSLCSLYFTKESHIHTLLNLILASDLPVIMPTMPPLDYFSSITFEVFEKTAQPPSTAPPSAAHSPAPSVGGHEAAPALAPQPRGSTNSPSPPPSAAASRGNSPPSTRAERSLLITVSEGAHSSCILSIDLDARHSIHPLPRRPLTQHIELAEAVRRLSAHSLSLTREVDELMLARGQIEGAAVFFGEKEAESEHGLLPVAVGREGRRGSTETDRGSVTA</sequence>
<evidence type="ECO:0000313" key="18">
    <source>
        <dbReference type="EMBL" id="PWN28532.1"/>
    </source>
</evidence>
<keyword evidence="5" id="KW-0597">Phosphoprotein</keyword>
<keyword evidence="6 14" id="KW-0808">Transferase</keyword>
<dbReference type="PANTHER" id="PTHR12750">
    <property type="entry name" value="DIPHOSPHOINOSITOL PENTAKISPHOSPHATE KINASE"/>
    <property type="match status" value="1"/>
</dbReference>
<evidence type="ECO:0000259" key="17">
    <source>
        <dbReference type="Pfam" id="PF18086"/>
    </source>
</evidence>
<evidence type="ECO:0000256" key="13">
    <source>
        <dbReference type="ARBA" id="ARBA00071668"/>
    </source>
</evidence>
<evidence type="ECO:0000256" key="3">
    <source>
        <dbReference type="ARBA" id="ARBA00012893"/>
    </source>
</evidence>
<protein>
    <recommendedName>
        <fullName evidence="13 14">Inositol hexakisphosphate and diphosphoinositol-pentakisphosphate kinase</fullName>
        <ecNumber evidence="3 14">2.7.4.24</ecNumber>
    </recommendedName>
</protein>
<dbReference type="GO" id="GO:0005524">
    <property type="term" value="F:ATP binding"/>
    <property type="evidence" value="ECO:0007669"/>
    <property type="project" value="UniProtKB-KW"/>
</dbReference>
<dbReference type="RefSeq" id="XP_025363144.1">
    <property type="nucleotide sequence ID" value="XM_025509127.1"/>
</dbReference>
<dbReference type="PANTHER" id="PTHR12750:SF9">
    <property type="entry name" value="INOSITOL HEXAKISPHOSPHATE AND DIPHOSPHOINOSITOL-PENTAKISPHOSPHATE KINASE"/>
    <property type="match status" value="1"/>
</dbReference>
<keyword evidence="9 14" id="KW-0067">ATP-binding</keyword>
<evidence type="ECO:0000256" key="6">
    <source>
        <dbReference type="ARBA" id="ARBA00022679"/>
    </source>
</evidence>
<comment type="catalytic activity">
    <reaction evidence="11">
        <text>5-diphospho-1D-myo-inositol 1,2,3,4,6-pentakisphosphate + ATP + H(+) = 1,5-bis(diphospho)-1D-myo-inositol 2,3,4,6-tetrakisphosphate + ADP</text>
        <dbReference type="Rhea" id="RHEA:10276"/>
        <dbReference type="ChEBI" id="CHEBI:15378"/>
        <dbReference type="ChEBI" id="CHEBI:30616"/>
        <dbReference type="ChEBI" id="CHEBI:58628"/>
        <dbReference type="ChEBI" id="CHEBI:77983"/>
        <dbReference type="ChEBI" id="CHEBI:456216"/>
        <dbReference type="EC" id="2.7.4.24"/>
    </reaction>
    <physiologicalReaction direction="left-to-right" evidence="11">
        <dbReference type="Rhea" id="RHEA:10277"/>
    </physiologicalReaction>
</comment>
<dbReference type="InterPro" id="IPR037446">
    <property type="entry name" value="His_Pase_VIP1"/>
</dbReference>
<dbReference type="STRING" id="1569628.A0A316UTE8"/>
<evidence type="ECO:0000256" key="10">
    <source>
        <dbReference type="ARBA" id="ARBA00023212"/>
    </source>
</evidence>
<dbReference type="GO" id="GO:0052723">
    <property type="term" value="F:inositol hexakisphosphate 1-kinase activity"/>
    <property type="evidence" value="ECO:0007669"/>
    <property type="project" value="UniProtKB-ARBA"/>
</dbReference>
<evidence type="ECO:0000256" key="12">
    <source>
        <dbReference type="ARBA" id="ARBA00034629"/>
    </source>
</evidence>
<feature type="region of interest" description="Disordered" evidence="15">
    <location>
        <begin position="788"/>
        <end position="846"/>
    </location>
</feature>
<dbReference type="Gene3D" id="3.40.50.1240">
    <property type="entry name" value="Phosphoglycerate mutase-like"/>
    <property type="match status" value="1"/>
</dbReference>
<comment type="function">
    <text evidence="14">Bifunctional inositol kinase that acts in concert with the IP6K kinases to synthesize the diphosphate group-containing inositol pyrophosphates diphosphoinositol pentakisphosphate, PP-InsP5, and bis-diphosphoinositol tetrakisphosphate, (PP)2-InsP4. PP-InsP5 and (PP)2-InsP4, also respectively called InsP7 and InsP8, may regulate a variety of cellular processes, including apoptosis, vesicle trafficking, cytoskeletal dynamics, and exocytosis. Phosphorylates inositol hexakisphosphate (InsP6).</text>
</comment>
<proteinExistence type="inferred from homology"/>
<gene>
    <name evidence="18" type="ORF">BDZ90DRAFT_278888</name>
</gene>
<dbReference type="InterPro" id="IPR000560">
    <property type="entry name" value="His_Pase_clade-2"/>
</dbReference>
<dbReference type="EC" id="2.7.4.24" evidence="3 14"/>
<dbReference type="Proteomes" id="UP000245884">
    <property type="component" value="Unassembled WGS sequence"/>
</dbReference>
<evidence type="ECO:0000256" key="4">
    <source>
        <dbReference type="ARBA" id="ARBA00022490"/>
    </source>
</evidence>